<dbReference type="EMBL" id="CP055898">
    <property type="protein sequence ID" value="QKX54503.1"/>
    <property type="molecule type" value="Genomic_DNA"/>
</dbReference>
<dbReference type="RefSeq" id="XP_035340682.1">
    <property type="nucleotide sequence ID" value="XM_035484789.1"/>
</dbReference>
<name>A0A7H8QMU8_TALRU</name>
<proteinExistence type="predicted"/>
<evidence type="ECO:0000313" key="2">
    <source>
        <dbReference type="Proteomes" id="UP000509510"/>
    </source>
</evidence>
<dbReference type="KEGG" id="trg:TRUGW13939_01590"/>
<reference evidence="2" key="1">
    <citation type="submission" date="2020-06" db="EMBL/GenBank/DDBJ databases">
        <title>A chromosome-scale genome assembly of Talaromyces rugulosus W13939.</title>
        <authorList>
            <person name="Wang B."/>
            <person name="Guo L."/>
            <person name="Ye K."/>
            <person name="Wang L."/>
        </authorList>
    </citation>
    <scope>NUCLEOTIDE SEQUENCE [LARGE SCALE GENOMIC DNA]</scope>
    <source>
        <strain evidence="2">W13939</strain>
    </source>
</reference>
<organism evidence="1 2">
    <name type="scientific">Talaromyces rugulosus</name>
    <name type="common">Penicillium rugulosum</name>
    <dbReference type="NCBI Taxonomy" id="121627"/>
    <lineage>
        <taxon>Eukaryota</taxon>
        <taxon>Fungi</taxon>
        <taxon>Dikarya</taxon>
        <taxon>Ascomycota</taxon>
        <taxon>Pezizomycotina</taxon>
        <taxon>Eurotiomycetes</taxon>
        <taxon>Eurotiomycetidae</taxon>
        <taxon>Eurotiales</taxon>
        <taxon>Trichocomaceae</taxon>
        <taxon>Talaromyces</taxon>
        <taxon>Talaromyces sect. Islandici</taxon>
    </lineage>
</organism>
<sequence>MVTSDKIILGHLAYVRYEHEDLAKSKQFAEDFSLTEVQTDEATGSDMVNCDTDTVHAKAGNAAAWGPGAPGFKAKQKPVQA</sequence>
<evidence type="ECO:0000313" key="1">
    <source>
        <dbReference type="EMBL" id="QKX54503.1"/>
    </source>
</evidence>
<evidence type="ECO:0008006" key="3">
    <source>
        <dbReference type="Google" id="ProtNLM"/>
    </source>
</evidence>
<keyword evidence="2" id="KW-1185">Reference proteome</keyword>
<accession>A0A7H8QMU8</accession>
<protein>
    <recommendedName>
        <fullName evidence="3">Glyoxalase/fosfomycin resistance/dioxygenase domain-containing protein</fullName>
    </recommendedName>
</protein>
<gene>
    <name evidence="1" type="ORF">TRUGW13939_01590</name>
</gene>
<dbReference type="GeneID" id="55989100"/>
<dbReference type="AlphaFoldDB" id="A0A7H8QMU8"/>
<dbReference type="Proteomes" id="UP000509510">
    <property type="component" value="Chromosome I"/>
</dbReference>